<feature type="transmembrane region" description="Helical" evidence="6">
    <location>
        <begin position="459"/>
        <end position="482"/>
    </location>
</feature>
<feature type="transmembrane region" description="Helical" evidence="6">
    <location>
        <begin position="165"/>
        <end position="183"/>
    </location>
</feature>
<dbReference type="PANTHER" id="PTHR43341">
    <property type="entry name" value="AMINO ACID PERMEASE"/>
    <property type="match status" value="1"/>
</dbReference>
<evidence type="ECO:0000259" key="7">
    <source>
        <dbReference type="Pfam" id="PF00324"/>
    </source>
</evidence>
<dbReference type="RefSeq" id="XP_058304880.1">
    <property type="nucleotide sequence ID" value="XM_058457981.1"/>
</dbReference>
<evidence type="ECO:0000313" key="9">
    <source>
        <dbReference type="Proteomes" id="UP001150904"/>
    </source>
</evidence>
<evidence type="ECO:0000256" key="5">
    <source>
        <dbReference type="SAM" id="MobiDB-lite"/>
    </source>
</evidence>
<feature type="transmembrane region" description="Helical" evidence="6">
    <location>
        <begin position="195"/>
        <end position="216"/>
    </location>
</feature>
<evidence type="ECO:0000256" key="4">
    <source>
        <dbReference type="ARBA" id="ARBA00023136"/>
    </source>
</evidence>
<feature type="domain" description="Amino acid permease/ SLC12A" evidence="7">
    <location>
        <begin position="57"/>
        <end position="520"/>
    </location>
</feature>
<feature type="transmembrane region" description="Helical" evidence="6">
    <location>
        <begin position="291"/>
        <end position="315"/>
    </location>
</feature>
<dbReference type="PIRSF" id="PIRSF006060">
    <property type="entry name" value="AA_transporter"/>
    <property type="match status" value="1"/>
</dbReference>
<reference evidence="8" key="1">
    <citation type="submission" date="2022-12" db="EMBL/GenBank/DDBJ databases">
        <authorList>
            <person name="Petersen C."/>
        </authorList>
    </citation>
    <scope>NUCLEOTIDE SEQUENCE</scope>
    <source>
        <strain evidence="8">IBT 15544</strain>
    </source>
</reference>
<keyword evidence="2 6" id="KW-0812">Transmembrane</keyword>
<accession>A0A9W9JBM1</accession>
<feature type="transmembrane region" description="Helical" evidence="6">
    <location>
        <begin position="387"/>
        <end position="404"/>
    </location>
</feature>
<dbReference type="GO" id="GO:0016020">
    <property type="term" value="C:membrane"/>
    <property type="evidence" value="ECO:0007669"/>
    <property type="project" value="UniProtKB-SubCell"/>
</dbReference>
<reference evidence="8" key="2">
    <citation type="journal article" date="2023" name="IMA Fungus">
        <title>Comparative genomic study of the Penicillium genus elucidates a diverse pangenome and 15 lateral gene transfer events.</title>
        <authorList>
            <person name="Petersen C."/>
            <person name="Sorensen T."/>
            <person name="Nielsen M.R."/>
            <person name="Sondergaard T.E."/>
            <person name="Sorensen J.L."/>
            <person name="Fitzpatrick D.A."/>
            <person name="Frisvad J.C."/>
            <person name="Nielsen K.L."/>
        </authorList>
    </citation>
    <scope>NUCLEOTIDE SEQUENCE</scope>
    <source>
        <strain evidence="8">IBT 15544</strain>
    </source>
</reference>
<keyword evidence="4 6" id="KW-0472">Membrane</keyword>
<feature type="transmembrane region" description="Helical" evidence="6">
    <location>
        <begin position="322"/>
        <end position="339"/>
    </location>
</feature>
<organism evidence="8 9">
    <name type="scientific">Penicillium cinerascens</name>
    <dbReference type="NCBI Taxonomy" id="70096"/>
    <lineage>
        <taxon>Eukaryota</taxon>
        <taxon>Fungi</taxon>
        <taxon>Dikarya</taxon>
        <taxon>Ascomycota</taxon>
        <taxon>Pezizomycotina</taxon>
        <taxon>Eurotiomycetes</taxon>
        <taxon>Eurotiomycetidae</taxon>
        <taxon>Eurotiales</taxon>
        <taxon>Aspergillaceae</taxon>
        <taxon>Penicillium</taxon>
    </lineage>
</organism>
<evidence type="ECO:0000256" key="3">
    <source>
        <dbReference type="ARBA" id="ARBA00022989"/>
    </source>
</evidence>
<feature type="region of interest" description="Disordered" evidence="5">
    <location>
        <begin position="1"/>
        <end position="37"/>
    </location>
</feature>
<feature type="transmembrane region" description="Helical" evidence="6">
    <location>
        <begin position="242"/>
        <end position="261"/>
    </location>
</feature>
<feature type="transmembrane region" description="Helical" evidence="6">
    <location>
        <begin position="82"/>
        <end position="102"/>
    </location>
</feature>
<dbReference type="InterPro" id="IPR050524">
    <property type="entry name" value="APC_YAT"/>
</dbReference>
<dbReference type="Gene3D" id="1.20.1740.10">
    <property type="entry name" value="Amino acid/polyamine transporter I"/>
    <property type="match status" value="1"/>
</dbReference>
<evidence type="ECO:0000256" key="2">
    <source>
        <dbReference type="ARBA" id="ARBA00022692"/>
    </source>
</evidence>
<dbReference type="Pfam" id="PF00324">
    <property type="entry name" value="AA_permease"/>
    <property type="match status" value="1"/>
</dbReference>
<evidence type="ECO:0000256" key="6">
    <source>
        <dbReference type="SAM" id="Phobius"/>
    </source>
</evidence>
<dbReference type="InterPro" id="IPR004841">
    <property type="entry name" value="AA-permease/SLC12A_dom"/>
</dbReference>
<evidence type="ECO:0000313" key="8">
    <source>
        <dbReference type="EMBL" id="KAJ5191940.1"/>
    </source>
</evidence>
<proteinExistence type="predicted"/>
<dbReference type="GO" id="GO:0015171">
    <property type="term" value="F:amino acid transmembrane transporter activity"/>
    <property type="evidence" value="ECO:0007669"/>
    <property type="project" value="TreeGrafter"/>
</dbReference>
<name>A0A9W9JBM1_9EURO</name>
<keyword evidence="9" id="KW-1185">Reference proteome</keyword>
<feature type="transmembrane region" description="Helical" evidence="6">
    <location>
        <begin position="136"/>
        <end position="158"/>
    </location>
</feature>
<feature type="transmembrane region" description="Helical" evidence="6">
    <location>
        <begin position="416"/>
        <end position="439"/>
    </location>
</feature>
<comment type="subcellular location">
    <subcellularLocation>
        <location evidence="1">Membrane</location>
        <topology evidence="1">Multi-pass membrane protein</topology>
    </subcellularLocation>
</comment>
<dbReference type="Proteomes" id="UP001150904">
    <property type="component" value="Unassembled WGS sequence"/>
</dbReference>
<dbReference type="GeneID" id="83185282"/>
<protein>
    <recommendedName>
        <fullName evidence="7">Amino acid permease/ SLC12A domain-containing protein</fullName>
    </recommendedName>
</protein>
<feature type="transmembrane region" description="Helical" evidence="6">
    <location>
        <begin position="494"/>
        <end position="512"/>
    </location>
</feature>
<dbReference type="EMBL" id="JAPQKR010000016">
    <property type="protein sequence ID" value="KAJ5191940.1"/>
    <property type="molecule type" value="Genomic_DNA"/>
</dbReference>
<comment type="caution">
    <text evidence="8">The sequence shown here is derived from an EMBL/GenBank/DDBJ whole genome shotgun (WGS) entry which is preliminary data.</text>
</comment>
<dbReference type="AlphaFoldDB" id="A0A9W9JBM1"/>
<gene>
    <name evidence="8" type="ORF">N7498_010925</name>
</gene>
<dbReference type="PANTHER" id="PTHR43341:SF45">
    <property type="entry name" value="AMINO ACID TRANSPORTER (EUROFUNG)"/>
    <property type="match status" value="1"/>
</dbReference>
<evidence type="ECO:0000256" key="1">
    <source>
        <dbReference type="ARBA" id="ARBA00004141"/>
    </source>
</evidence>
<keyword evidence="3 6" id="KW-1133">Transmembrane helix</keyword>
<sequence length="547" mass="60046">MSYPRRRVRFSDDPQHQTDTGPPPLAETPSAPSTTPGDVATGFDDIYNALTPRQFAVITVGSAIGTGLMIGTGRALSISGPAAITISYTVVGFSVYLVLSALGEVAAWLPRPYTVADQAVRFCDPALGFSLGWIYWLKYAIVTPNQLTAAALLISYWLDPERVNPGVWITVFLLTITALNYLHHGLASQVEFYVSSFKLLVMFALMILSLVIALGGGPDRDMRGFRYWKGSGSFGSRYDHSLVENLVLTCGTMSSAAFVYIGSERAGIMVQSPNVRKAISRSIKHTFYRSLVFHLLAIILLGMLVPHDSIALAFYRKAQKGAAASPFVAALYLAGIPVVPDILNAFILLFVLSIANYDLWLATKAMCDLAIKHRAPAFLSRVNRRGVPVYALAVCASVATLAYLNVPQDTALMFGYFMDTVTMLGLLTWISILLTHLSFVRARRAQGIDDKDLSFKAQFGPAGTWLALALCLFISTTMIFGAFSFESGEIKFDYRSFVASYIGIPIYLSLYIGHKVARKSKHVIPSEVDLWTDKQEPPNELEEIRPE</sequence>
<dbReference type="OrthoDB" id="3900342at2759"/>